<dbReference type="AlphaFoldDB" id="A0A6C2CJU6"/>
<proteinExistence type="predicted"/>
<dbReference type="EMBL" id="SDKK01000026">
    <property type="protein sequence ID" value="TYC53545.1"/>
    <property type="molecule type" value="Genomic_DNA"/>
</dbReference>
<accession>A0A6C2CJU6</accession>
<sequence length="122" mass="13949">MTQRDIDTALDLVRETLPQLGIPKHLCTRKLSPAGRVFGQYRWHSDTLRLNPRYLAHLSDDDALDLLDTLLHELLHKASPLWKQLRDSFRPHPDIWRKAGALTTKLGPAYLARRQVAHSVAA</sequence>
<evidence type="ECO:0000313" key="1">
    <source>
        <dbReference type="EMBL" id="TYC53545.1"/>
    </source>
</evidence>
<organism evidence="1 2">
    <name type="scientific">Zoogloea oleivorans</name>
    <dbReference type="NCBI Taxonomy" id="1552750"/>
    <lineage>
        <taxon>Bacteria</taxon>
        <taxon>Pseudomonadati</taxon>
        <taxon>Pseudomonadota</taxon>
        <taxon>Betaproteobacteria</taxon>
        <taxon>Rhodocyclales</taxon>
        <taxon>Zoogloeaceae</taxon>
        <taxon>Zoogloea</taxon>
    </lineage>
</organism>
<dbReference type="Proteomes" id="UP000389128">
    <property type="component" value="Unassembled WGS sequence"/>
</dbReference>
<gene>
    <name evidence="1" type="ORF">ETQ85_20995</name>
</gene>
<protein>
    <recommendedName>
        <fullName evidence="3">M48 family peptidase</fullName>
    </recommendedName>
</protein>
<comment type="caution">
    <text evidence="1">The sequence shown here is derived from an EMBL/GenBank/DDBJ whole genome shotgun (WGS) entry which is preliminary data.</text>
</comment>
<evidence type="ECO:0008006" key="3">
    <source>
        <dbReference type="Google" id="ProtNLM"/>
    </source>
</evidence>
<dbReference type="RefSeq" id="WP_148581027.1">
    <property type="nucleotide sequence ID" value="NZ_JAVEUW010000033.1"/>
</dbReference>
<name>A0A6C2CJU6_9RHOO</name>
<keyword evidence="2" id="KW-1185">Reference proteome</keyword>
<dbReference type="OrthoDB" id="9181136at2"/>
<reference evidence="1 2" key="1">
    <citation type="submission" date="2019-01" db="EMBL/GenBank/DDBJ databases">
        <title>Zoogloea oleivorans genome sequencing and assembly.</title>
        <authorList>
            <person name="Tancsics A."/>
            <person name="Farkas M."/>
            <person name="Kriszt B."/>
            <person name="Maroti G."/>
            <person name="Horvath B."/>
        </authorList>
    </citation>
    <scope>NUCLEOTIDE SEQUENCE [LARGE SCALE GENOMIC DNA]</scope>
    <source>
        <strain evidence="1 2">Buc</strain>
    </source>
</reference>
<evidence type="ECO:0000313" key="2">
    <source>
        <dbReference type="Proteomes" id="UP000389128"/>
    </source>
</evidence>